<evidence type="ECO:0000313" key="1">
    <source>
        <dbReference type="EMBL" id="KIL78711.1"/>
    </source>
</evidence>
<name>A0ABR5AVC6_BACBA</name>
<keyword evidence="2" id="KW-1185">Reference proteome</keyword>
<dbReference type="Proteomes" id="UP000031982">
    <property type="component" value="Unassembled WGS sequence"/>
</dbReference>
<comment type="caution">
    <text evidence="1">The sequence shown here is derived from an EMBL/GenBank/DDBJ whole genome shotgun (WGS) entry which is preliminary data.</text>
</comment>
<sequence>MNKKGMGAVNMEEVKRMYYVDPASKEVLPTAASEGNFRIEATDQEAAFIRRVFQEEYDAELETFVRAHVPYLDYSYKEKNDHYDRALIAIYGLIYEFGDEKARRHIDEMGILDEYRLNNQKDF</sequence>
<accession>A0ABR5AVC6</accession>
<reference evidence="1 2" key="1">
    <citation type="submission" date="2015-01" db="EMBL/GenBank/DDBJ databases">
        <title>Genome Assembly of Bacillus badius MTCC 1458.</title>
        <authorList>
            <person name="Verma A."/>
            <person name="Khatri I."/>
            <person name="Mual P."/>
            <person name="Subramanian S."/>
            <person name="Krishnamurthi S."/>
        </authorList>
    </citation>
    <scope>NUCLEOTIDE SEQUENCE [LARGE SCALE GENOMIC DNA]</scope>
    <source>
        <strain evidence="1 2">MTCC 1458</strain>
    </source>
</reference>
<protein>
    <recommendedName>
        <fullName evidence="3">Hydrolase</fullName>
    </recommendedName>
</protein>
<evidence type="ECO:0000313" key="2">
    <source>
        <dbReference type="Proteomes" id="UP000031982"/>
    </source>
</evidence>
<gene>
    <name evidence="1" type="ORF">SD77_4391</name>
</gene>
<proteinExistence type="predicted"/>
<dbReference type="GeneID" id="92776845"/>
<evidence type="ECO:0008006" key="3">
    <source>
        <dbReference type="Google" id="ProtNLM"/>
    </source>
</evidence>
<dbReference type="EMBL" id="JXLP01000009">
    <property type="protein sequence ID" value="KIL78711.1"/>
    <property type="molecule type" value="Genomic_DNA"/>
</dbReference>
<dbReference type="RefSeq" id="WP_052475000.1">
    <property type="nucleotide sequence ID" value="NZ_BSSZ01000001.1"/>
</dbReference>
<organism evidence="1 2">
    <name type="scientific">Bacillus badius</name>
    <dbReference type="NCBI Taxonomy" id="1455"/>
    <lineage>
        <taxon>Bacteria</taxon>
        <taxon>Bacillati</taxon>
        <taxon>Bacillota</taxon>
        <taxon>Bacilli</taxon>
        <taxon>Bacillales</taxon>
        <taxon>Bacillaceae</taxon>
        <taxon>Pseudobacillus</taxon>
    </lineage>
</organism>